<proteinExistence type="predicted"/>
<name>A0A9J6AJ96_SOLCO</name>
<evidence type="ECO:0000313" key="2">
    <source>
        <dbReference type="Proteomes" id="UP000824120"/>
    </source>
</evidence>
<organism evidence="1 2">
    <name type="scientific">Solanum commersonii</name>
    <name type="common">Commerson's wild potato</name>
    <name type="synonym">Commerson's nightshade</name>
    <dbReference type="NCBI Taxonomy" id="4109"/>
    <lineage>
        <taxon>Eukaryota</taxon>
        <taxon>Viridiplantae</taxon>
        <taxon>Streptophyta</taxon>
        <taxon>Embryophyta</taxon>
        <taxon>Tracheophyta</taxon>
        <taxon>Spermatophyta</taxon>
        <taxon>Magnoliopsida</taxon>
        <taxon>eudicotyledons</taxon>
        <taxon>Gunneridae</taxon>
        <taxon>Pentapetalae</taxon>
        <taxon>asterids</taxon>
        <taxon>lamiids</taxon>
        <taxon>Solanales</taxon>
        <taxon>Solanaceae</taxon>
        <taxon>Solanoideae</taxon>
        <taxon>Solaneae</taxon>
        <taxon>Solanum</taxon>
    </lineage>
</organism>
<feature type="non-terminal residue" evidence="1">
    <location>
        <position position="1"/>
    </location>
</feature>
<accession>A0A9J6AJ96</accession>
<dbReference type="Proteomes" id="UP000824120">
    <property type="component" value="Chromosome 2"/>
</dbReference>
<reference evidence="1 2" key="1">
    <citation type="submission" date="2020-09" db="EMBL/GenBank/DDBJ databases">
        <title>De no assembly of potato wild relative species, Solanum commersonii.</title>
        <authorList>
            <person name="Cho K."/>
        </authorList>
    </citation>
    <scope>NUCLEOTIDE SEQUENCE [LARGE SCALE GENOMIC DNA]</scope>
    <source>
        <strain evidence="1">LZ3.2</strain>
        <tissue evidence="1">Leaf</tissue>
    </source>
</reference>
<sequence length="55" mass="6213">VLIERRNQCKSLKREGMLAVNNLTGTTLSPVVLFNYLRHATFKGKKSPTVLGQFH</sequence>
<evidence type="ECO:0000313" key="1">
    <source>
        <dbReference type="EMBL" id="KAG5624095.1"/>
    </source>
</evidence>
<protein>
    <submittedName>
        <fullName evidence="1">Uncharacterized protein</fullName>
    </submittedName>
</protein>
<dbReference type="EMBL" id="JACXVP010000002">
    <property type="protein sequence ID" value="KAG5624095.1"/>
    <property type="molecule type" value="Genomic_DNA"/>
</dbReference>
<dbReference type="AlphaFoldDB" id="A0A9J6AJ96"/>
<comment type="caution">
    <text evidence="1">The sequence shown here is derived from an EMBL/GenBank/DDBJ whole genome shotgun (WGS) entry which is preliminary data.</text>
</comment>
<keyword evidence="2" id="KW-1185">Reference proteome</keyword>
<gene>
    <name evidence="1" type="ORF">H5410_009313</name>
</gene>